<dbReference type="EMBL" id="HG722465">
    <property type="protein sequence ID" value="CDJ62459.1"/>
    <property type="molecule type" value="Genomic_DNA"/>
</dbReference>
<evidence type="ECO:0000313" key="2">
    <source>
        <dbReference type="EMBL" id="CDJ62459.1"/>
    </source>
</evidence>
<dbReference type="Proteomes" id="UP000030754">
    <property type="component" value="Unassembled WGS sequence"/>
</dbReference>
<keyword evidence="1" id="KW-0732">Signal</keyword>
<keyword evidence="3" id="KW-1185">Reference proteome</keyword>
<sequence>MSAALAQLLLLLLGGARRRRWGVCTAGAGCLWTLAAAFGLVGKPCCCWGSAAAAQQQQQAEEPPKRPYSLEEVQQTLELWWPESAVFDFDAALARARPRALRRGPWGVQTLDKLLLQQQLNVEMEKFVAQQFAALQREDLLLQQVPLLADWDVLLLLRQQLTAKRVKTSLSEFQINSIFQGAPRLYPWLPLPSCPRQPRSWGALKGALSPTCSPDEGPTLL</sequence>
<name>U6MJ10_9EIME</name>
<evidence type="ECO:0000313" key="3">
    <source>
        <dbReference type="Proteomes" id="UP000030754"/>
    </source>
</evidence>
<feature type="chain" id="PRO_5004675075" evidence="1">
    <location>
        <begin position="19"/>
        <end position="221"/>
    </location>
</feature>
<reference evidence="2" key="2">
    <citation type="submission" date="2013-10" db="EMBL/GenBank/DDBJ databases">
        <authorList>
            <person name="Aslett M."/>
        </authorList>
    </citation>
    <scope>NUCLEOTIDE SEQUENCE [LARGE SCALE GENOMIC DNA]</scope>
    <source>
        <strain evidence="2">Houghton</strain>
    </source>
</reference>
<organism evidence="2 3">
    <name type="scientific">Eimeria necatrix</name>
    <dbReference type="NCBI Taxonomy" id="51315"/>
    <lineage>
        <taxon>Eukaryota</taxon>
        <taxon>Sar</taxon>
        <taxon>Alveolata</taxon>
        <taxon>Apicomplexa</taxon>
        <taxon>Conoidasida</taxon>
        <taxon>Coccidia</taxon>
        <taxon>Eucoccidiorida</taxon>
        <taxon>Eimeriorina</taxon>
        <taxon>Eimeriidae</taxon>
        <taxon>Eimeria</taxon>
    </lineage>
</organism>
<reference evidence="2" key="1">
    <citation type="submission" date="2013-10" db="EMBL/GenBank/DDBJ databases">
        <title>Genomic analysis of the causative agents of coccidiosis in chickens.</title>
        <authorList>
            <person name="Reid A.J."/>
            <person name="Blake D."/>
            <person name="Billington K."/>
            <person name="Browne H."/>
            <person name="Dunn M."/>
            <person name="Hung S."/>
            <person name="Kawahara F."/>
            <person name="Miranda-Saavedra D."/>
            <person name="Mourier T."/>
            <person name="Nagra H."/>
            <person name="Otto T.D."/>
            <person name="Rawlings N."/>
            <person name="Sanchez A."/>
            <person name="Sanders M."/>
            <person name="Subramaniam C."/>
            <person name="Tay Y."/>
            <person name="Dear P."/>
            <person name="Doerig C."/>
            <person name="Gruber A."/>
            <person name="Parkinson J."/>
            <person name="Shirley M."/>
            <person name="Wan K.L."/>
            <person name="Berriman M."/>
            <person name="Tomley F."/>
            <person name="Pain A."/>
        </authorList>
    </citation>
    <scope>NUCLEOTIDE SEQUENCE [LARGE SCALE GENOMIC DNA]</scope>
    <source>
        <strain evidence="2">Houghton</strain>
    </source>
</reference>
<gene>
    <name evidence="2" type="ORF">ENH_00018250</name>
</gene>
<proteinExistence type="predicted"/>
<accession>U6MJ10</accession>
<dbReference type="AlphaFoldDB" id="U6MJ10"/>
<dbReference type="GeneID" id="25471999"/>
<dbReference type="OrthoDB" id="10490045at2759"/>
<evidence type="ECO:0000256" key="1">
    <source>
        <dbReference type="SAM" id="SignalP"/>
    </source>
</evidence>
<dbReference type="RefSeq" id="XP_013439821.1">
    <property type="nucleotide sequence ID" value="XM_013584367.1"/>
</dbReference>
<protein>
    <submittedName>
        <fullName evidence="2">Uncharacterized protein</fullName>
    </submittedName>
</protein>
<dbReference type="VEuPathDB" id="ToxoDB:ENH_00018250"/>
<feature type="signal peptide" evidence="1">
    <location>
        <begin position="1"/>
        <end position="18"/>
    </location>
</feature>